<dbReference type="SUPFAM" id="SSF52402">
    <property type="entry name" value="Adenine nucleotide alpha hydrolases-like"/>
    <property type="match status" value="1"/>
</dbReference>
<organism evidence="12 13">
    <name type="scientific">Puia dinghuensis</name>
    <dbReference type="NCBI Taxonomy" id="1792502"/>
    <lineage>
        <taxon>Bacteria</taxon>
        <taxon>Pseudomonadati</taxon>
        <taxon>Bacteroidota</taxon>
        <taxon>Chitinophagia</taxon>
        <taxon>Chitinophagales</taxon>
        <taxon>Chitinophagaceae</taxon>
        <taxon>Puia</taxon>
    </lineage>
</organism>
<dbReference type="PANTHER" id="PTHR23090">
    <property type="entry name" value="NH 3 /GLUTAMINE-DEPENDENT NAD + SYNTHETASE"/>
    <property type="match status" value="1"/>
</dbReference>
<feature type="binding site" evidence="7">
    <location>
        <position position="451"/>
    </location>
    <ligand>
        <name>ATP</name>
        <dbReference type="ChEBI" id="CHEBI:30616"/>
    </ligand>
</feature>
<comment type="function">
    <text evidence="7">Catalyzes the ATP-dependent amidation of deamido-NAD to form NAD. Uses L-glutamine as a nitrogen source.</text>
</comment>
<dbReference type="NCBIfam" id="NF010588">
    <property type="entry name" value="PRK13981.1"/>
    <property type="match status" value="1"/>
</dbReference>
<feature type="binding site" evidence="7">
    <location>
        <position position="182"/>
    </location>
    <ligand>
        <name>L-glutamine</name>
        <dbReference type="ChEBI" id="CHEBI:58359"/>
    </ligand>
</feature>
<evidence type="ECO:0000256" key="2">
    <source>
        <dbReference type="ARBA" id="ARBA00007145"/>
    </source>
</evidence>
<dbReference type="GO" id="GO:0004359">
    <property type="term" value="F:glutaminase activity"/>
    <property type="evidence" value="ECO:0007669"/>
    <property type="project" value="InterPro"/>
</dbReference>
<dbReference type="InterPro" id="IPR036526">
    <property type="entry name" value="C-N_Hydrolase_sf"/>
</dbReference>
<evidence type="ECO:0000256" key="4">
    <source>
        <dbReference type="ARBA" id="ARBA00022741"/>
    </source>
</evidence>
<feature type="domain" description="CN hydrolase" evidence="11">
    <location>
        <begin position="1"/>
        <end position="256"/>
    </location>
</feature>
<protein>
    <recommendedName>
        <fullName evidence="7 8">Glutamine-dependent NAD(+) synthetase</fullName>
        <ecNumber evidence="7 8">6.3.5.1</ecNumber>
    </recommendedName>
    <alternativeName>
        <fullName evidence="7 8">NAD(+) synthase [glutamine-hydrolyzing]</fullName>
    </alternativeName>
</protein>
<dbReference type="GO" id="GO:0008795">
    <property type="term" value="F:NAD+ synthase activity"/>
    <property type="evidence" value="ECO:0007669"/>
    <property type="project" value="UniProtKB-UniRule"/>
</dbReference>
<dbReference type="GO" id="GO:0003952">
    <property type="term" value="F:NAD+ synthase (glutamine-hydrolyzing) activity"/>
    <property type="evidence" value="ECO:0007669"/>
    <property type="project" value="UniProtKB-UniRule"/>
</dbReference>
<dbReference type="InterPro" id="IPR003010">
    <property type="entry name" value="C-N_Hydrolase"/>
</dbReference>
<reference evidence="12" key="2">
    <citation type="submission" date="2020-09" db="EMBL/GenBank/DDBJ databases">
        <authorList>
            <person name="Sun Q."/>
            <person name="Zhou Y."/>
        </authorList>
    </citation>
    <scope>NUCLEOTIDE SEQUENCE</scope>
    <source>
        <strain evidence="12">CGMCC 1.15448</strain>
    </source>
</reference>
<dbReference type="GO" id="GO:0000257">
    <property type="term" value="F:nitrilase activity"/>
    <property type="evidence" value="ECO:0007669"/>
    <property type="project" value="UniProtKB-ARBA"/>
</dbReference>
<comment type="catalytic activity">
    <reaction evidence="7 8">
        <text>deamido-NAD(+) + L-glutamine + ATP + H2O = L-glutamate + AMP + diphosphate + NAD(+) + H(+)</text>
        <dbReference type="Rhea" id="RHEA:24384"/>
        <dbReference type="ChEBI" id="CHEBI:15377"/>
        <dbReference type="ChEBI" id="CHEBI:15378"/>
        <dbReference type="ChEBI" id="CHEBI:29985"/>
        <dbReference type="ChEBI" id="CHEBI:30616"/>
        <dbReference type="ChEBI" id="CHEBI:33019"/>
        <dbReference type="ChEBI" id="CHEBI:57540"/>
        <dbReference type="ChEBI" id="CHEBI:58359"/>
        <dbReference type="ChEBI" id="CHEBI:58437"/>
        <dbReference type="ChEBI" id="CHEBI:456215"/>
        <dbReference type="EC" id="6.3.5.1"/>
    </reaction>
</comment>
<sequence>MKIALAQQNYHIGNFEANTRKIIAGIHQAKAAGADLVVFTELSVCGYPPRDFLEFDDFITQSYEAIDRIRQEADTIGVIVGAPARNPAREGKDLFNAAWLLYEKEIKGVAHKTCLPNYDVFDEYRYFEPAFEWKVIPFKGKKIALTICEDVWNLGDNPLYRVCPMDHLIRQHPDVMINISASPFNYDRDEDRKEVVRQNVLKYHLPMYYCNAVGSQTEIVFDGSSLVYDAKGNLIHELRSFEEDFAVVSLPHRVPPLYEELLPGLSVRTGSEDDTTSHSGAATPGAAIAPAVFDKDLQVSKQYDPQRVLEYLTDDRNISQIRKALLMGIRDYFSKMGFGKAIIASSGGIDSAVTLALACEALGKDNVRAILLPSAYSTSHSVSDAEQLSRNLGNPYDIIPIREVYDALIHTLAPVFKDTPFGLAEENLQSRTRGNLVMGLANKFGYIMLNTSNKSELATGYGTLYGDMAGGLSVLGDVYKGQVYALAHDINRDGEIIPVNILHKAPSAELRPGQKDSDSLPDYDTLDKVLYQYIERRQGPAAIAAMGIDKAVVSRILRLVNTSEYKRNQFCPIIRVSCKAFGVGRRVPIVGKYLS</sequence>
<feature type="active site" description="Proton acceptor; for glutaminase activity" evidence="7">
    <location>
        <position position="41"/>
    </location>
</feature>
<dbReference type="UniPathway" id="UPA00253">
    <property type="reaction ID" value="UER00334"/>
</dbReference>
<dbReference type="FunFam" id="3.40.50.620:FF:000106">
    <property type="entry name" value="Glutamine-dependent NAD(+) synthetase"/>
    <property type="match status" value="1"/>
</dbReference>
<keyword evidence="5 7" id="KW-0067">ATP-binding</keyword>
<dbReference type="GO" id="GO:0005737">
    <property type="term" value="C:cytoplasm"/>
    <property type="evidence" value="ECO:0007669"/>
    <property type="project" value="InterPro"/>
</dbReference>
<evidence type="ECO:0000313" key="13">
    <source>
        <dbReference type="Proteomes" id="UP000607559"/>
    </source>
</evidence>
<comment type="similarity">
    <text evidence="10">Belongs to the NAD synthetase family.</text>
</comment>
<feature type="binding site" evidence="7">
    <location>
        <position position="188"/>
    </location>
    <ligand>
        <name>L-glutamine</name>
        <dbReference type="ChEBI" id="CHEBI:58359"/>
    </ligand>
</feature>
<dbReference type="PROSITE" id="PS00920">
    <property type="entry name" value="NITRIL_CHT_1"/>
    <property type="match status" value="1"/>
</dbReference>
<dbReference type="InterPro" id="IPR022310">
    <property type="entry name" value="NAD/GMP_synthase"/>
</dbReference>
<comment type="caution">
    <text evidence="7">Lacks conserved residue(s) required for the propagation of feature annotation.</text>
</comment>
<evidence type="ECO:0000256" key="7">
    <source>
        <dbReference type="HAMAP-Rule" id="MF_02090"/>
    </source>
</evidence>
<gene>
    <name evidence="7" type="primary">nadE</name>
    <name evidence="12" type="ORF">GCM10011511_42170</name>
</gene>
<feature type="active site" description="For glutaminase activity" evidence="7">
    <location>
        <position position="112"/>
    </location>
</feature>
<accession>A0A8J2UGG2</accession>
<dbReference type="EMBL" id="BMJC01000004">
    <property type="protein sequence ID" value="GGB13982.1"/>
    <property type="molecule type" value="Genomic_DNA"/>
</dbReference>
<comment type="caution">
    <text evidence="12">The sequence shown here is derived from an EMBL/GenBank/DDBJ whole genome shotgun (WGS) entry which is preliminary data.</text>
</comment>
<keyword evidence="6 7" id="KW-0520">NAD</keyword>
<dbReference type="CDD" id="cd00553">
    <property type="entry name" value="NAD_synthase"/>
    <property type="match status" value="1"/>
</dbReference>
<dbReference type="InterPro" id="IPR014445">
    <property type="entry name" value="Gln-dep_NAD_synthase"/>
</dbReference>
<name>A0A8J2UGG2_9BACT</name>
<comment type="similarity">
    <text evidence="2 7 8">In the C-terminal section; belongs to the NAD synthetase family.</text>
</comment>
<dbReference type="HAMAP" id="MF_02090">
    <property type="entry name" value="NadE_glutamine_dep"/>
    <property type="match status" value="1"/>
</dbReference>
<evidence type="ECO:0000259" key="11">
    <source>
        <dbReference type="PROSITE" id="PS50263"/>
    </source>
</evidence>
<evidence type="ECO:0000256" key="9">
    <source>
        <dbReference type="PROSITE-ProRule" id="PRU10139"/>
    </source>
</evidence>
<evidence type="ECO:0000313" key="12">
    <source>
        <dbReference type="EMBL" id="GGB13982.1"/>
    </source>
</evidence>
<feature type="binding site" evidence="7">
    <location>
        <position position="566"/>
    </location>
    <ligand>
        <name>deamido-NAD(+)</name>
        <dbReference type="ChEBI" id="CHEBI:58437"/>
        <note>ligand shared between two neighboring subunits</note>
    </ligand>
</feature>
<dbReference type="NCBIfam" id="TIGR00552">
    <property type="entry name" value="nadE"/>
    <property type="match status" value="1"/>
</dbReference>
<dbReference type="PROSITE" id="PS50263">
    <property type="entry name" value="CN_HYDROLASE"/>
    <property type="match status" value="1"/>
</dbReference>
<feature type="binding site" evidence="7">
    <location>
        <position position="118"/>
    </location>
    <ligand>
        <name>L-glutamine</name>
        <dbReference type="ChEBI" id="CHEBI:58359"/>
    </ligand>
</feature>
<dbReference type="InterPro" id="IPR003694">
    <property type="entry name" value="NAD_synthase"/>
</dbReference>
<dbReference type="SUPFAM" id="SSF56317">
    <property type="entry name" value="Carbon-nitrogen hydrolase"/>
    <property type="match status" value="1"/>
</dbReference>
<dbReference type="InterPro" id="IPR000132">
    <property type="entry name" value="Nitrilase/CN_hydratase_CS"/>
</dbReference>
<dbReference type="RefSeq" id="WP_188935442.1">
    <property type="nucleotide sequence ID" value="NZ_BMJC01000004.1"/>
</dbReference>
<dbReference type="GO" id="GO:0005524">
    <property type="term" value="F:ATP binding"/>
    <property type="evidence" value="ECO:0007669"/>
    <property type="project" value="UniProtKB-UniRule"/>
</dbReference>
<dbReference type="InterPro" id="IPR014729">
    <property type="entry name" value="Rossmann-like_a/b/a_fold"/>
</dbReference>
<dbReference type="Pfam" id="PF00795">
    <property type="entry name" value="CN_hydrolase"/>
    <property type="match status" value="1"/>
</dbReference>
<keyword evidence="3 7" id="KW-0436">Ligase</keyword>
<evidence type="ECO:0000256" key="1">
    <source>
        <dbReference type="ARBA" id="ARBA00005188"/>
    </source>
</evidence>
<keyword evidence="4 7" id="KW-0547">Nucleotide-binding</keyword>
<proteinExistence type="inferred from homology"/>
<dbReference type="Gene3D" id="3.60.110.10">
    <property type="entry name" value="Carbon-nitrogen hydrolase"/>
    <property type="match status" value="1"/>
</dbReference>
<feature type="active site" description="Proton acceptor" evidence="9">
    <location>
        <position position="41"/>
    </location>
</feature>
<dbReference type="Pfam" id="PF02540">
    <property type="entry name" value="NAD_synthase"/>
    <property type="match status" value="1"/>
</dbReference>
<feature type="active site" description="Nucleophile; for glutaminase activity" evidence="7">
    <location>
        <position position="148"/>
    </location>
</feature>
<keyword evidence="13" id="KW-1185">Reference proteome</keyword>
<evidence type="ECO:0000256" key="6">
    <source>
        <dbReference type="ARBA" id="ARBA00023027"/>
    </source>
</evidence>
<comment type="pathway">
    <text evidence="1 7 8">Cofactor biosynthesis; NAD(+) biosynthesis; NAD(+) from deamido-NAD(+) (L-Gln route): step 1/1.</text>
</comment>
<feature type="binding site" evidence="7">
    <location>
        <begin position="344"/>
        <end position="351"/>
    </location>
    <ligand>
        <name>ATP</name>
        <dbReference type="ChEBI" id="CHEBI:30616"/>
    </ligand>
</feature>
<dbReference type="EC" id="6.3.5.1" evidence="7 8"/>
<evidence type="ECO:0000256" key="3">
    <source>
        <dbReference type="ARBA" id="ARBA00022598"/>
    </source>
</evidence>
<reference evidence="12" key="1">
    <citation type="journal article" date="2014" name="Int. J. Syst. Evol. Microbiol.">
        <title>Complete genome sequence of Corynebacterium casei LMG S-19264T (=DSM 44701T), isolated from a smear-ripened cheese.</title>
        <authorList>
            <consortium name="US DOE Joint Genome Institute (JGI-PGF)"/>
            <person name="Walter F."/>
            <person name="Albersmeier A."/>
            <person name="Kalinowski J."/>
            <person name="Ruckert C."/>
        </authorList>
    </citation>
    <scope>NUCLEOTIDE SEQUENCE</scope>
    <source>
        <strain evidence="12">CGMCC 1.15448</strain>
    </source>
</reference>
<feature type="binding site" evidence="7">
    <location>
        <position position="427"/>
    </location>
    <ligand>
        <name>deamido-NAD(+)</name>
        <dbReference type="ChEBI" id="CHEBI:58437"/>
        <note>ligand shared between two neighboring subunits</note>
    </ligand>
</feature>
<evidence type="ECO:0000256" key="8">
    <source>
        <dbReference type="PIRNR" id="PIRNR006630"/>
    </source>
</evidence>
<dbReference type="PANTHER" id="PTHR23090:SF9">
    <property type="entry name" value="GLUTAMINE-DEPENDENT NAD(+) SYNTHETASE"/>
    <property type="match status" value="1"/>
</dbReference>
<evidence type="ECO:0000256" key="5">
    <source>
        <dbReference type="ARBA" id="ARBA00022840"/>
    </source>
</evidence>
<dbReference type="CDD" id="cd07570">
    <property type="entry name" value="GAT_Gln-NAD-synth"/>
    <property type="match status" value="1"/>
</dbReference>
<dbReference type="Proteomes" id="UP000607559">
    <property type="component" value="Unassembled WGS sequence"/>
</dbReference>
<dbReference type="PIRSF" id="PIRSF006630">
    <property type="entry name" value="NADS_GAT"/>
    <property type="match status" value="1"/>
</dbReference>
<dbReference type="GO" id="GO:0009435">
    <property type="term" value="P:NAD+ biosynthetic process"/>
    <property type="evidence" value="ECO:0007669"/>
    <property type="project" value="UniProtKB-UniRule"/>
</dbReference>
<dbReference type="Gene3D" id="3.40.50.620">
    <property type="entry name" value="HUPs"/>
    <property type="match status" value="1"/>
</dbReference>
<dbReference type="AlphaFoldDB" id="A0A8J2UGG2"/>
<feature type="binding site" evidence="7">
    <location>
        <position position="456"/>
    </location>
    <ligand>
        <name>deamido-NAD(+)</name>
        <dbReference type="ChEBI" id="CHEBI:58437"/>
        <note>ligand shared between two neighboring subunits</note>
    </ligand>
</feature>
<evidence type="ECO:0000256" key="10">
    <source>
        <dbReference type="RuleBase" id="RU003811"/>
    </source>
</evidence>